<accession>A0A9N9FBV8</accession>
<dbReference type="CDD" id="cd13777">
    <property type="entry name" value="Aar2_N"/>
    <property type="match status" value="1"/>
</dbReference>
<name>A0A9N9FBV8_9GLOM</name>
<dbReference type="InterPro" id="IPR033647">
    <property type="entry name" value="Aar2_N"/>
</dbReference>
<dbReference type="GO" id="GO:0000244">
    <property type="term" value="P:spliceosomal tri-snRNP complex assembly"/>
    <property type="evidence" value="ECO:0007669"/>
    <property type="project" value="TreeGrafter"/>
</dbReference>
<dbReference type="PANTHER" id="PTHR12689:SF4">
    <property type="entry name" value="PROTEIN AAR2 HOMOLOG"/>
    <property type="match status" value="1"/>
</dbReference>
<dbReference type="EMBL" id="CAJVPL010000717">
    <property type="protein sequence ID" value="CAG8523987.1"/>
    <property type="molecule type" value="Genomic_DNA"/>
</dbReference>
<evidence type="ECO:0000313" key="5">
    <source>
        <dbReference type="Proteomes" id="UP000789831"/>
    </source>
</evidence>
<gene>
    <name evidence="4" type="ORF">AGERDE_LOCUS5383</name>
</gene>
<comment type="similarity">
    <text evidence="1">Belongs to the AAR2 family.</text>
</comment>
<organism evidence="4 5">
    <name type="scientific">Ambispora gerdemannii</name>
    <dbReference type="NCBI Taxonomy" id="144530"/>
    <lineage>
        <taxon>Eukaryota</taxon>
        <taxon>Fungi</taxon>
        <taxon>Fungi incertae sedis</taxon>
        <taxon>Mucoromycota</taxon>
        <taxon>Glomeromycotina</taxon>
        <taxon>Glomeromycetes</taxon>
        <taxon>Archaeosporales</taxon>
        <taxon>Ambisporaceae</taxon>
        <taxon>Ambispora</taxon>
    </lineage>
</organism>
<reference evidence="4" key="1">
    <citation type="submission" date="2021-06" db="EMBL/GenBank/DDBJ databases">
        <authorList>
            <person name="Kallberg Y."/>
            <person name="Tangrot J."/>
            <person name="Rosling A."/>
        </authorList>
    </citation>
    <scope>NUCLEOTIDE SEQUENCE</scope>
    <source>
        <strain evidence="4">MT106</strain>
    </source>
</reference>
<dbReference type="AlphaFoldDB" id="A0A9N9FBV8"/>
<feature type="domain" description="AAR2 N-terminal" evidence="3">
    <location>
        <begin position="13"/>
        <end position="124"/>
    </location>
</feature>
<dbReference type="PANTHER" id="PTHR12689">
    <property type="entry name" value="A1 CISTRON SPLICING FACTOR AAR2-RELATED"/>
    <property type="match status" value="1"/>
</dbReference>
<dbReference type="Gene3D" id="1.25.40.550">
    <property type="entry name" value="Aar2, C-terminal domain-like"/>
    <property type="match status" value="1"/>
</dbReference>
<protein>
    <submittedName>
        <fullName evidence="4">6358_t:CDS:1</fullName>
    </submittedName>
</protein>
<dbReference type="InterPro" id="IPR038514">
    <property type="entry name" value="AAR2_C_sf"/>
</dbReference>
<dbReference type="Pfam" id="PF05282">
    <property type="entry name" value="AAR2"/>
    <property type="match status" value="1"/>
</dbReference>
<feature type="domain" description="AAR2 C-terminal" evidence="2">
    <location>
        <begin position="166"/>
        <end position="329"/>
    </location>
</feature>
<dbReference type="OrthoDB" id="201752at2759"/>
<dbReference type="InterPro" id="IPR033648">
    <property type="entry name" value="AAR2_C"/>
</dbReference>
<dbReference type="InterPro" id="IPR038516">
    <property type="entry name" value="AAR2_N_sf"/>
</dbReference>
<dbReference type="CDD" id="cd13778">
    <property type="entry name" value="Aar2_C"/>
    <property type="match status" value="1"/>
</dbReference>
<dbReference type="InterPro" id="IPR007946">
    <property type="entry name" value="AAR2"/>
</dbReference>
<evidence type="ECO:0000313" key="4">
    <source>
        <dbReference type="EMBL" id="CAG8523987.1"/>
    </source>
</evidence>
<dbReference type="Pfam" id="PF20981">
    <property type="entry name" value="AAR2_1st"/>
    <property type="match status" value="1"/>
</dbReference>
<dbReference type="Gene3D" id="2.60.34.20">
    <property type="match status" value="1"/>
</dbReference>
<proteinExistence type="inferred from homology"/>
<comment type="caution">
    <text evidence="4">The sequence shown here is derived from an EMBL/GenBank/DDBJ whole genome shotgun (WGS) entry which is preliminary data.</text>
</comment>
<evidence type="ECO:0000259" key="2">
    <source>
        <dbReference type="Pfam" id="PF05282"/>
    </source>
</evidence>
<dbReference type="Proteomes" id="UP000789831">
    <property type="component" value="Unassembled WGS sequence"/>
</dbReference>
<sequence length="365" mass="42021">MDQDLAKALFDKGAFLLFLNAPPGLEFGIDYNSWQVGTKFMGVKLIPPGLHFVYYSVTDTATSGIRKWNVLKEDLELDQEQNEKIKADMRQLDQYLGAYPFSSYQKWLNLTDHVTSWLVSRVLPDQGRLSNISSSTIDEEELQGIRGKEKGDKQQGKSIVNDTIMFTKFDLKRSWRPGAFGPEVTKYSQDKSWLLSELLSKGYRDDYKELLGELQLAFVCLLLGQNYAGFVQWKNLVHLLCGCCEALLTYADNLFVEFLDILKYQLEECSDDFFRDVISENNFLAHMLKAFRYNLLDLSSTNRSVELGTLKRKFEKLRAFLNRKFKWEMIDSVERIEVGADDEEEGEYAPIVIDIAEQSQQESSS</sequence>
<evidence type="ECO:0000256" key="1">
    <source>
        <dbReference type="ARBA" id="ARBA00006281"/>
    </source>
</evidence>
<keyword evidence="5" id="KW-1185">Reference proteome</keyword>
<evidence type="ECO:0000259" key="3">
    <source>
        <dbReference type="Pfam" id="PF20981"/>
    </source>
</evidence>